<comment type="similarity">
    <text evidence="2 8">Belongs to the PhoU family.</text>
</comment>
<evidence type="ECO:0000256" key="2">
    <source>
        <dbReference type="ARBA" id="ARBA00008107"/>
    </source>
</evidence>
<dbReference type="NCBIfam" id="TIGR02135">
    <property type="entry name" value="phoU_full"/>
    <property type="match status" value="1"/>
</dbReference>
<name>A0A494TET0_SPHPE</name>
<dbReference type="AlphaFoldDB" id="A0A494TET0"/>
<evidence type="ECO:0000256" key="5">
    <source>
        <dbReference type="ARBA" id="ARBA00022490"/>
    </source>
</evidence>
<proteinExistence type="inferred from homology"/>
<dbReference type="PIRSF" id="PIRSF003107">
    <property type="entry name" value="PhoU"/>
    <property type="match status" value="1"/>
</dbReference>
<dbReference type="SUPFAM" id="SSF109755">
    <property type="entry name" value="PhoU-like"/>
    <property type="match status" value="1"/>
</dbReference>
<comment type="subunit">
    <text evidence="3 8">Homodimer.</text>
</comment>
<organism evidence="10 11">
    <name type="scientific">Sphingomonas paeninsulae</name>
    <dbReference type="NCBI Taxonomy" id="2319844"/>
    <lineage>
        <taxon>Bacteria</taxon>
        <taxon>Pseudomonadati</taxon>
        <taxon>Pseudomonadota</taxon>
        <taxon>Alphaproteobacteria</taxon>
        <taxon>Sphingomonadales</taxon>
        <taxon>Sphingomonadaceae</taxon>
        <taxon>Sphingomonas</taxon>
    </lineage>
</organism>
<keyword evidence="6 8" id="KW-0592">Phosphate transport</keyword>
<dbReference type="KEGG" id="spha:D3Y57_14960"/>
<evidence type="ECO:0000256" key="7">
    <source>
        <dbReference type="ARBA" id="ARBA00056181"/>
    </source>
</evidence>
<reference evidence="10 11" key="1">
    <citation type="submission" date="2018-09" db="EMBL/GenBank/DDBJ databases">
        <title>Sphingomonas peninsula sp. nov., isolated from fildes peninsula, Antarctic soil.</title>
        <authorList>
            <person name="Yingchao G."/>
        </authorList>
    </citation>
    <scope>NUCLEOTIDE SEQUENCE [LARGE SCALE GENOMIC DNA]</scope>
    <source>
        <strain evidence="10 11">YZ-8</strain>
    </source>
</reference>
<keyword evidence="5 8" id="KW-0963">Cytoplasm</keyword>
<dbReference type="InterPro" id="IPR026022">
    <property type="entry name" value="PhoU_dom"/>
</dbReference>
<dbReference type="InterPro" id="IPR038078">
    <property type="entry name" value="PhoU-like_sf"/>
</dbReference>
<feature type="domain" description="PhoU" evidence="9">
    <location>
        <begin position="23"/>
        <end position="111"/>
    </location>
</feature>
<dbReference type="OrthoDB" id="9814256at2"/>
<dbReference type="Gene3D" id="1.20.58.220">
    <property type="entry name" value="Phosphate transport system protein phou homolog 2, domain 2"/>
    <property type="match status" value="1"/>
</dbReference>
<evidence type="ECO:0000256" key="8">
    <source>
        <dbReference type="PIRNR" id="PIRNR003107"/>
    </source>
</evidence>
<evidence type="ECO:0000256" key="1">
    <source>
        <dbReference type="ARBA" id="ARBA00004496"/>
    </source>
</evidence>
<dbReference type="GO" id="GO:0006817">
    <property type="term" value="P:phosphate ion transport"/>
    <property type="evidence" value="ECO:0007669"/>
    <property type="project" value="UniProtKB-KW"/>
</dbReference>
<feature type="domain" description="PhoU" evidence="9">
    <location>
        <begin position="127"/>
        <end position="211"/>
    </location>
</feature>
<evidence type="ECO:0000256" key="4">
    <source>
        <dbReference type="ARBA" id="ARBA00022448"/>
    </source>
</evidence>
<evidence type="ECO:0000256" key="3">
    <source>
        <dbReference type="ARBA" id="ARBA00011738"/>
    </source>
</evidence>
<dbReference type="GO" id="GO:0030643">
    <property type="term" value="P:intracellular phosphate ion homeostasis"/>
    <property type="evidence" value="ECO:0007669"/>
    <property type="project" value="InterPro"/>
</dbReference>
<dbReference type="FunFam" id="1.20.58.220:FF:000004">
    <property type="entry name" value="Phosphate-specific transport system accessory protein PhoU"/>
    <property type="match status" value="1"/>
</dbReference>
<keyword evidence="11" id="KW-1185">Reference proteome</keyword>
<keyword evidence="4 8" id="KW-0813">Transport</keyword>
<accession>A0A494TET0</accession>
<dbReference type="EMBL" id="CP032829">
    <property type="protein sequence ID" value="AYJ88037.1"/>
    <property type="molecule type" value="Genomic_DNA"/>
</dbReference>
<dbReference type="Pfam" id="PF01895">
    <property type="entry name" value="PhoU"/>
    <property type="match status" value="2"/>
</dbReference>
<dbReference type="GO" id="GO:0005737">
    <property type="term" value="C:cytoplasm"/>
    <property type="evidence" value="ECO:0007669"/>
    <property type="project" value="UniProtKB-SubCell"/>
</dbReference>
<dbReference type="GO" id="GO:0045936">
    <property type="term" value="P:negative regulation of phosphate metabolic process"/>
    <property type="evidence" value="ECO:0007669"/>
    <property type="project" value="InterPro"/>
</dbReference>
<dbReference type="Proteomes" id="UP000276254">
    <property type="component" value="Chromosome"/>
</dbReference>
<evidence type="ECO:0000313" key="11">
    <source>
        <dbReference type="Proteomes" id="UP000276254"/>
    </source>
</evidence>
<sequence>MSDDTRHTLHAFDDDLDALRASVSHMGALVEAAIVAAMRAVETNDAEAATTIIANDRVIDALQLGIERDIVRLLALRAPLADDLRDVIAALKIAGVLERIGDYAKNIARRVSVVGDLSVIDSRGIVASMGKAVLSLVADAVSAFAKRDAEAARDIGERDQQIDQLYNELSLALVAQMMKDPNTIGVCTHLLSVAKGLERIGDHATNLAEMVYFAAVGTAMPDRIRWLATERIG</sequence>
<gene>
    <name evidence="10" type="primary">phoU</name>
    <name evidence="10" type="ORF">D3Y57_14960</name>
</gene>
<protein>
    <recommendedName>
        <fullName evidence="8">Phosphate-specific transport system accessory protein PhoU</fullName>
    </recommendedName>
</protein>
<evidence type="ECO:0000259" key="9">
    <source>
        <dbReference type="Pfam" id="PF01895"/>
    </source>
</evidence>
<comment type="subcellular location">
    <subcellularLocation>
        <location evidence="1 8">Cytoplasm</location>
    </subcellularLocation>
</comment>
<evidence type="ECO:0000313" key="10">
    <source>
        <dbReference type="EMBL" id="AYJ88037.1"/>
    </source>
</evidence>
<dbReference type="PANTHER" id="PTHR42930:SF3">
    <property type="entry name" value="PHOSPHATE-SPECIFIC TRANSPORT SYSTEM ACCESSORY PROTEIN PHOU"/>
    <property type="match status" value="1"/>
</dbReference>
<comment type="function">
    <text evidence="7 8">Plays a role in the regulation of phosphate uptake.</text>
</comment>
<dbReference type="RefSeq" id="WP_121156015.1">
    <property type="nucleotide sequence ID" value="NZ_CP032829.1"/>
</dbReference>
<evidence type="ECO:0000256" key="6">
    <source>
        <dbReference type="ARBA" id="ARBA00022592"/>
    </source>
</evidence>
<dbReference type="InterPro" id="IPR028366">
    <property type="entry name" value="PhoU"/>
</dbReference>
<dbReference type="PANTHER" id="PTHR42930">
    <property type="entry name" value="PHOSPHATE-SPECIFIC TRANSPORT SYSTEM ACCESSORY PROTEIN PHOU"/>
    <property type="match status" value="1"/>
</dbReference>